<dbReference type="AlphaFoldDB" id="A0AAV7FKH7"/>
<dbReference type="EMBL" id="JAGFBR010000018">
    <property type="protein sequence ID" value="KAH0449670.1"/>
    <property type="molecule type" value="Genomic_DNA"/>
</dbReference>
<accession>A0AAV7FKH7</accession>
<comment type="caution">
    <text evidence="1">The sequence shown here is derived from an EMBL/GenBank/DDBJ whole genome shotgun (WGS) entry which is preliminary data.</text>
</comment>
<name>A0AAV7FKH7_DENCH</name>
<dbReference type="InterPro" id="IPR000358">
    <property type="entry name" value="RNR_small_fam"/>
</dbReference>
<dbReference type="PANTHER" id="PTHR23409:SF18">
    <property type="entry name" value="RIBONUCLEOSIDE-DIPHOSPHATE REDUCTASE SUBUNIT M2"/>
    <property type="match status" value="1"/>
</dbReference>
<dbReference type="SUPFAM" id="SSF47240">
    <property type="entry name" value="Ferritin-like"/>
    <property type="match status" value="1"/>
</dbReference>
<sequence length="219" mass="24802">MTDPRACAGAKPSKERAVEELLHAPSNPPLKEPHLAPNLDRFCMFLIRYPQIWEMYKKAKASFWTTEEVDLSQDLCHWDQSLKLDECRLITHVLAFFAAANGIVIENLVDRIWTEVNSLDLKLADGMVLICGVAQAMHTVGKKMAFLIVRQFTATVQCVLMVTEELMRKQKNATSLSMESILDIEGEATERLEELYTTMKELTLAGSPSSHHRPLLPEF</sequence>
<dbReference type="InterPro" id="IPR012348">
    <property type="entry name" value="RNR-like"/>
</dbReference>
<protein>
    <submittedName>
        <fullName evidence="1">Uncharacterized protein</fullName>
    </submittedName>
</protein>
<evidence type="ECO:0000313" key="2">
    <source>
        <dbReference type="Proteomes" id="UP000775213"/>
    </source>
</evidence>
<proteinExistence type="predicted"/>
<dbReference type="Pfam" id="PF00268">
    <property type="entry name" value="Ribonuc_red_sm"/>
    <property type="match status" value="1"/>
</dbReference>
<dbReference type="GO" id="GO:0009263">
    <property type="term" value="P:deoxyribonucleotide biosynthetic process"/>
    <property type="evidence" value="ECO:0007669"/>
    <property type="project" value="InterPro"/>
</dbReference>
<dbReference type="InterPro" id="IPR009078">
    <property type="entry name" value="Ferritin-like_SF"/>
</dbReference>
<evidence type="ECO:0000313" key="1">
    <source>
        <dbReference type="EMBL" id="KAH0449670.1"/>
    </source>
</evidence>
<dbReference type="InterPro" id="IPR012340">
    <property type="entry name" value="NA-bd_OB-fold"/>
</dbReference>
<reference evidence="1 2" key="1">
    <citation type="journal article" date="2021" name="Hortic Res">
        <title>Chromosome-scale assembly of the Dendrobium chrysotoxum genome enhances the understanding of orchid evolution.</title>
        <authorList>
            <person name="Zhang Y."/>
            <person name="Zhang G.Q."/>
            <person name="Zhang D."/>
            <person name="Liu X.D."/>
            <person name="Xu X.Y."/>
            <person name="Sun W.H."/>
            <person name="Yu X."/>
            <person name="Zhu X."/>
            <person name="Wang Z.W."/>
            <person name="Zhao X."/>
            <person name="Zhong W.Y."/>
            <person name="Chen H."/>
            <person name="Yin W.L."/>
            <person name="Huang T."/>
            <person name="Niu S.C."/>
            <person name="Liu Z.J."/>
        </authorList>
    </citation>
    <scope>NUCLEOTIDE SEQUENCE [LARGE SCALE GENOMIC DNA]</scope>
    <source>
        <strain evidence="1">Lindl</strain>
    </source>
</reference>
<dbReference type="GO" id="GO:0016491">
    <property type="term" value="F:oxidoreductase activity"/>
    <property type="evidence" value="ECO:0007669"/>
    <property type="project" value="InterPro"/>
</dbReference>
<dbReference type="PANTHER" id="PTHR23409">
    <property type="entry name" value="RIBONUCLEOSIDE-DIPHOSPHATE REDUCTASE SMALL CHAIN"/>
    <property type="match status" value="1"/>
</dbReference>
<dbReference type="Proteomes" id="UP000775213">
    <property type="component" value="Unassembled WGS sequence"/>
</dbReference>
<dbReference type="SUPFAM" id="SSF50249">
    <property type="entry name" value="Nucleic acid-binding proteins"/>
    <property type="match status" value="1"/>
</dbReference>
<dbReference type="Gene3D" id="1.10.620.20">
    <property type="entry name" value="Ribonucleotide Reductase, subunit A"/>
    <property type="match status" value="1"/>
</dbReference>
<keyword evidence="2" id="KW-1185">Reference proteome</keyword>
<gene>
    <name evidence="1" type="ORF">IEQ34_020362</name>
</gene>
<organism evidence="1 2">
    <name type="scientific">Dendrobium chrysotoxum</name>
    <name type="common">Orchid</name>
    <dbReference type="NCBI Taxonomy" id="161865"/>
    <lineage>
        <taxon>Eukaryota</taxon>
        <taxon>Viridiplantae</taxon>
        <taxon>Streptophyta</taxon>
        <taxon>Embryophyta</taxon>
        <taxon>Tracheophyta</taxon>
        <taxon>Spermatophyta</taxon>
        <taxon>Magnoliopsida</taxon>
        <taxon>Liliopsida</taxon>
        <taxon>Asparagales</taxon>
        <taxon>Orchidaceae</taxon>
        <taxon>Epidendroideae</taxon>
        <taxon>Malaxideae</taxon>
        <taxon>Dendrobiinae</taxon>
        <taxon>Dendrobium</taxon>
    </lineage>
</organism>